<reference evidence="11" key="2">
    <citation type="submission" date="2020-04" db="EMBL/GenBank/DDBJ databases">
        <authorList>
            <consortium name="NCBI Genome Project"/>
        </authorList>
    </citation>
    <scope>NUCLEOTIDE SEQUENCE</scope>
    <source>
        <strain evidence="11">CBS 781.70</strain>
    </source>
</reference>
<evidence type="ECO:0000256" key="3">
    <source>
        <dbReference type="ARBA" id="ARBA00022989"/>
    </source>
</evidence>
<feature type="transmembrane region" description="Helical" evidence="7">
    <location>
        <begin position="214"/>
        <end position="235"/>
    </location>
</feature>
<sequence>MSQAVSASTEVNIIPLAQGGVILVTVSVVITVLATIWTGLRIYARRLRKIDIQLEDWMILVALAMLYVEAGFIIPMTLLGGIGRHISEVPLQNITYMFKLSYGMQFSYGIGLGLVKCSLCLTIARIFFVKPVKIAAYTAAGFAVAWTLAVILNSLLICRPISMFWDPTTAGGKCGDQNAAFAAVGIMDVIVDVFIFIIPLPMIFKLQIPLSNRIALVMVFALGVSTIVVGIIRTVKVVTMDFLDPTYSGMVPDLLTILELGVAIIVSSSTILRPVFDQMFHSIASISSSANKSEDQSRSRGLSGAMREQTPVDRRHQWPDGGSLAELEDEPRFPHGRATAMDDHASKEKILVPNAIPFTTTHIESVKRYRYG</sequence>
<dbReference type="GO" id="GO:0016020">
    <property type="term" value="C:membrane"/>
    <property type="evidence" value="ECO:0007669"/>
    <property type="project" value="UniProtKB-SubCell"/>
</dbReference>
<organism evidence="9">
    <name type="scientific">Eremomyces bilateralis CBS 781.70</name>
    <dbReference type="NCBI Taxonomy" id="1392243"/>
    <lineage>
        <taxon>Eukaryota</taxon>
        <taxon>Fungi</taxon>
        <taxon>Dikarya</taxon>
        <taxon>Ascomycota</taxon>
        <taxon>Pezizomycotina</taxon>
        <taxon>Dothideomycetes</taxon>
        <taxon>Dothideomycetes incertae sedis</taxon>
        <taxon>Eremomycetales</taxon>
        <taxon>Eremomycetaceae</taxon>
        <taxon>Eremomyces</taxon>
    </lineage>
</organism>
<comment type="subcellular location">
    <subcellularLocation>
        <location evidence="1">Membrane</location>
        <topology evidence="1">Multi-pass membrane protein</topology>
    </subcellularLocation>
</comment>
<dbReference type="RefSeq" id="XP_033532181.1">
    <property type="nucleotide sequence ID" value="XM_033683318.1"/>
</dbReference>
<evidence type="ECO:0000256" key="1">
    <source>
        <dbReference type="ARBA" id="ARBA00004141"/>
    </source>
</evidence>
<dbReference type="PANTHER" id="PTHR33048:SF134">
    <property type="entry name" value="INTEGRAL MEMBRANE PROTEIN"/>
    <property type="match status" value="1"/>
</dbReference>
<dbReference type="OrthoDB" id="10017208at2759"/>
<dbReference type="GeneID" id="54423888"/>
<proteinExistence type="inferred from homology"/>
<keyword evidence="3 7" id="KW-1133">Transmembrane helix</keyword>
<feature type="transmembrane region" description="Helical" evidence="7">
    <location>
        <begin position="60"/>
        <end position="86"/>
    </location>
</feature>
<dbReference type="EMBL" id="ML975165">
    <property type="protein sequence ID" value="KAF1810550.1"/>
    <property type="molecule type" value="Genomic_DNA"/>
</dbReference>
<evidence type="ECO:0000256" key="4">
    <source>
        <dbReference type="ARBA" id="ARBA00023136"/>
    </source>
</evidence>
<feature type="transmembrane region" description="Helical" evidence="7">
    <location>
        <begin position="255"/>
        <end position="276"/>
    </location>
</feature>
<evidence type="ECO:0000256" key="5">
    <source>
        <dbReference type="ARBA" id="ARBA00038359"/>
    </source>
</evidence>
<feature type="transmembrane region" description="Helical" evidence="7">
    <location>
        <begin position="177"/>
        <end position="202"/>
    </location>
</feature>
<evidence type="ECO:0000313" key="11">
    <source>
        <dbReference type="RefSeq" id="XP_033532181.1"/>
    </source>
</evidence>
<feature type="domain" description="Rhodopsin" evidence="8">
    <location>
        <begin position="40"/>
        <end position="277"/>
    </location>
</feature>
<evidence type="ECO:0000256" key="7">
    <source>
        <dbReference type="SAM" id="Phobius"/>
    </source>
</evidence>
<feature type="region of interest" description="Disordered" evidence="6">
    <location>
        <begin position="291"/>
        <end position="338"/>
    </location>
</feature>
<dbReference type="InterPro" id="IPR049326">
    <property type="entry name" value="Rhodopsin_dom_fungi"/>
</dbReference>
<dbReference type="AlphaFoldDB" id="A0A6G1FXY5"/>
<dbReference type="PANTHER" id="PTHR33048">
    <property type="entry name" value="PTH11-LIKE INTEGRAL MEMBRANE PROTEIN (AFU_ORTHOLOGUE AFUA_5G11245)"/>
    <property type="match status" value="1"/>
</dbReference>
<reference evidence="9 11" key="1">
    <citation type="submission" date="2020-01" db="EMBL/GenBank/DDBJ databases">
        <authorList>
            <consortium name="DOE Joint Genome Institute"/>
            <person name="Haridas S."/>
            <person name="Albert R."/>
            <person name="Binder M."/>
            <person name="Bloem J."/>
            <person name="Labutti K."/>
            <person name="Salamov A."/>
            <person name="Andreopoulos B."/>
            <person name="Baker S.E."/>
            <person name="Barry K."/>
            <person name="Bills G."/>
            <person name="Bluhm B.H."/>
            <person name="Cannon C."/>
            <person name="Castanera R."/>
            <person name="Culley D.E."/>
            <person name="Daum C."/>
            <person name="Ezra D."/>
            <person name="Gonzalez J.B."/>
            <person name="Henrissat B."/>
            <person name="Kuo A."/>
            <person name="Liang C."/>
            <person name="Lipzen A."/>
            <person name="Lutzoni F."/>
            <person name="Magnuson J."/>
            <person name="Mondo S."/>
            <person name="Nolan M."/>
            <person name="Ohm R."/>
            <person name="Pangilinan J."/>
            <person name="Park H.-J."/>
            <person name="Ramirez L."/>
            <person name="Alfaro M."/>
            <person name="Sun H."/>
            <person name="Tritt A."/>
            <person name="Yoshinaga Y."/>
            <person name="Zwiers L.-H."/>
            <person name="Turgeon B.G."/>
            <person name="Goodwin S.B."/>
            <person name="Spatafora J.W."/>
            <person name="Crous P.W."/>
            <person name="Grigoriev I.V."/>
        </authorList>
    </citation>
    <scope>NUCLEOTIDE SEQUENCE</scope>
    <source>
        <strain evidence="9 11">CBS 781.70</strain>
    </source>
</reference>
<comment type="similarity">
    <text evidence="5">Belongs to the SAT4 family.</text>
</comment>
<dbReference type="Proteomes" id="UP000504638">
    <property type="component" value="Unplaced"/>
</dbReference>
<feature type="transmembrane region" description="Helical" evidence="7">
    <location>
        <begin position="106"/>
        <end position="128"/>
    </location>
</feature>
<evidence type="ECO:0000259" key="8">
    <source>
        <dbReference type="Pfam" id="PF20684"/>
    </source>
</evidence>
<name>A0A6G1FXY5_9PEZI</name>
<evidence type="ECO:0000256" key="2">
    <source>
        <dbReference type="ARBA" id="ARBA00022692"/>
    </source>
</evidence>
<keyword evidence="10" id="KW-1185">Reference proteome</keyword>
<accession>A0A6G1FXY5</accession>
<protein>
    <recommendedName>
        <fullName evidence="8">Rhodopsin domain-containing protein</fullName>
    </recommendedName>
</protein>
<dbReference type="InterPro" id="IPR052337">
    <property type="entry name" value="SAT4-like"/>
</dbReference>
<feature type="transmembrane region" description="Helical" evidence="7">
    <location>
        <begin position="20"/>
        <end position="40"/>
    </location>
</feature>
<gene>
    <name evidence="9 11" type="ORF">P152DRAFT_88935</name>
</gene>
<keyword evidence="2 7" id="KW-0812">Transmembrane</keyword>
<evidence type="ECO:0000256" key="6">
    <source>
        <dbReference type="SAM" id="MobiDB-lite"/>
    </source>
</evidence>
<evidence type="ECO:0000313" key="10">
    <source>
        <dbReference type="Proteomes" id="UP000504638"/>
    </source>
</evidence>
<dbReference type="Pfam" id="PF20684">
    <property type="entry name" value="Fung_rhodopsin"/>
    <property type="match status" value="1"/>
</dbReference>
<keyword evidence="4 7" id="KW-0472">Membrane</keyword>
<feature type="transmembrane region" description="Helical" evidence="7">
    <location>
        <begin position="135"/>
        <end position="157"/>
    </location>
</feature>
<reference evidence="11" key="3">
    <citation type="submission" date="2025-04" db="UniProtKB">
        <authorList>
            <consortium name="RefSeq"/>
        </authorList>
    </citation>
    <scope>IDENTIFICATION</scope>
    <source>
        <strain evidence="11">CBS 781.70</strain>
    </source>
</reference>
<evidence type="ECO:0000313" key="9">
    <source>
        <dbReference type="EMBL" id="KAF1810550.1"/>
    </source>
</evidence>